<comment type="caution">
    <text evidence="10">The sequence shown here is derived from an EMBL/GenBank/DDBJ whole genome shotgun (WGS) entry which is preliminary data.</text>
</comment>
<dbReference type="PANTHER" id="PTHR23226:SF416">
    <property type="entry name" value="FI01424P"/>
    <property type="match status" value="1"/>
</dbReference>
<evidence type="ECO:0000256" key="4">
    <source>
        <dbReference type="ARBA" id="ARBA00022771"/>
    </source>
</evidence>
<dbReference type="SUPFAM" id="SSF57667">
    <property type="entry name" value="beta-beta-alpha zinc fingers"/>
    <property type="match status" value="1"/>
</dbReference>
<evidence type="ECO:0000256" key="7">
    <source>
        <dbReference type="PROSITE-ProRule" id="PRU00042"/>
    </source>
</evidence>
<evidence type="ECO:0000256" key="3">
    <source>
        <dbReference type="ARBA" id="ARBA00022737"/>
    </source>
</evidence>
<feature type="non-terminal residue" evidence="10">
    <location>
        <position position="75"/>
    </location>
</feature>
<dbReference type="FunFam" id="3.30.160.60:FF:000358">
    <property type="entry name" value="zinc finger protein 24"/>
    <property type="match status" value="1"/>
</dbReference>
<dbReference type="EMBL" id="VWYH01002299">
    <property type="protein sequence ID" value="NXW84162.1"/>
    <property type="molecule type" value="Genomic_DNA"/>
</dbReference>
<evidence type="ECO:0000313" key="10">
    <source>
        <dbReference type="EMBL" id="NXW84162.1"/>
    </source>
</evidence>
<keyword evidence="2" id="KW-0479">Metal-binding</keyword>
<dbReference type="PROSITE" id="PS50157">
    <property type="entry name" value="ZINC_FINGER_C2H2_2"/>
    <property type="match status" value="2"/>
</dbReference>
<dbReference type="GO" id="GO:0000978">
    <property type="term" value="F:RNA polymerase II cis-regulatory region sequence-specific DNA binding"/>
    <property type="evidence" value="ECO:0007669"/>
    <property type="project" value="TreeGrafter"/>
</dbReference>
<feature type="region of interest" description="Disordered" evidence="8">
    <location>
        <begin position="40"/>
        <end position="75"/>
    </location>
</feature>
<dbReference type="GO" id="GO:0008270">
    <property type="term" value="F:zinc ion binding"/>
    <property type="evidence" value="ECO:0007669"/>
    <property type="project" value="UniProtKB-KW"/>
</dbReference>
<keyword evidence="11" id="KW-1185">Reference proteome</keyword>
<dbReference type="OrthoDB" id="654211at2759"/>
<dbReference type="AlphaFoldDB" id="A0A7L4FEG3"/>
<dbReference type="InterPro" id="IPR036236">
    <property type="entry name" value="Znf_C2H2_sf"/>
</dbReference>
<evidence type="ECO:0000256" key="6">
    <source>
        <dbReference type="ARBA" id="ARBA00023242"/>
    </source>
</evidence>
<dbReference type="SMART" id="SM00355">
    <property type="entry name" value="ZnF_C2H2"/>
    <property type="match status" value="2"/>
</dbReference>
<dbReference type="FunFam" id="3.30.160.60:FF:001498">
    <property type="entry name" value="Zinc finger protein 404"/>
    <property type="match status" value="1"/>
</dbReference>
<evidence type="ECO:0000256" key="5">
    <source>
        <dbReference type="ARBA" id="ARBA00022833"/>
    </source>
</evidence>
<dbReference type="InterPro" id="IPR013087">
    <property type="entry name" value="Znf_C2H2_type"/>
</dbReference>
<evidence type="ECO:0000256" key="2">
    <source>
        <dbReference type="ARBA" id="ARBA00022723"/>
    </source>
</evidence>
<dbReference type="PROSITE" id="PS00028">
    <property type="entry name" value="ZINC_FINGER_C2H2_1"/>
    <property type="match status" value="1"/>
</dbReference>
<evidence type="ECO:0000256" key="8">
    <source>
        <dbReference type="SAM" id="MobiDB-lite"/>
    </source>
</evidence>
<reference evidence="10 11" key="1">
    <citation type="submission" date="2020-02" db="EMBL/GenBank/DDBJ databases">
        <title>Bird 10,000 Genomes (B10K) Project - Family phase.</title>
        <authorList>
            <person name="Zhang G."/>
        </authorList>
    </citation>
    <scope>NUCLEOTIDE SEQUENCE [LARGE SCALE GENOMIC DNA]</scope>
    <source>
        <strain evidence="10">B10K-DU-006-06</strain>
    </source>
</reference>
<feature type="domain" description="C2H2-type" evidence="9">
    <location>
        <begin position="1"/>
        <end position="24"/>
    </location>
</feature>
<dbReference type="Proteomes" id="UP000541332">
    <property type="component" value="Unassembled WGS sequence"/>
</dbReference>
<keyword evidence="5" id="KW-0862">Zinc</keyword>
<evidence type="ECO:0000259" key="9">
    <source>
        <dbReference type="PROSITE" id="PS50157"/>
    </source>
</evidence>
<name>A0A7L4FEG3_9COLU</name>
<dbReference type="Pfam" id="PF00096">
    <property type="entry name" value="zf-C2H2"/>
    <property type="match status" value="2"/>
</dbReference>
<dbReference type="GO" id="GO:0000981">
    <property type="term" value="F:DNA-binding transcription factor activity, RNA polymerase II-specific"/>
    <property type="evidence" value="ECO:0007669"/>
    <property type="project" value="TreeGrafter"/>
</dbReference>
<keyword evidence="4 7" id="KW-0863">Zinc-finger</keyword>
<keyword evidence="3" id="KW-0677">Repeat</keyword>
<evidence type="ECO:0000313" key="11">
    <source>
        <dbReference type="Proteomes" id="UP000541332"/>
    </source>
</evidence>
<dbReference type="GO" id="GO:0005634">
    <property type="term" value="C:nucleus"/>
    <property type="evidence" value="ECO:0007669"/>
    <property type="project" value="UniProtKB-SubCell"/>
</dbReference>
<keyword evidence="6" id="KW-0539">Nucleus</keyword>
<protein>
    <submittedName>
        <fullName evidence="10">ZN567 protein</fullName>
    </submittedName>
</protein>
<sequence length="75" mass="8342">HCSKAFRTKSYLTIHQRIHTGEEPYKCNECGKTFRQKGNLNRHQQMHEDPGVVPGGGQRKTRGLSPAGGQAEAKP</sequence>
<proteinExistence type="predicted"/>
<dbReference type="PANTHER" id="PTHR23226">
    <property type="entry name" value="ZINC FINGER AND SCAN DOMAIN-CONTAINING"/>
    <property type="match status" value="1"/>
</dbReference>
<dbReference type="Gene3D" id="3.30.160.60">
    <property type="entry name" value="Classic Zinc Finger"/>
    <property type="match status" value="2"/>
</dbReference>
<gene>
    <name evidence="10" type="primary">Znf567_1</name>
    <name evidence="10" type="ORF">ALOBEC_R15766</name>
</gene>
<feature type="non-terminal residue" evidence="10">
    <location>
        <position position="1"/>
    </location>
</feature>
<evidence type="ECO:0000256" key="1">
    <source>
        <dbReference type="ARBA" id="ARBA00004123"/>
    </source>
</evidence>
<organism evidence="10 11">
    <name type="scientific">Pampusana beccarii</name>
    <name type="common">Western bronze ground-dove</name>
    <dbReference type="NCBI Taxonomy" id="2953425"/>
    <lineage>
        <taxon>Eukaryota</taxon>
        <taxon>Metazoa</taxon>
        <taxon>Chordata</taxon>
        <taxon>Craniata</taxon>
        <taxon>Vertebrata</taxon>
        <taxon>Euteleostomi</taxon>
        <taxon>Archelosauria</taxon>
        <taxon>Archosauria</taxon>
        <taxon>Dinosauria</taxon>
        <taxon>Saurischia</taxon>
        <taxon>Theropoda</taxon>
        <taxon>Coelurosauria</taxon>
        <taxon>Aves</taxon>
        <taxon>Neognathae</taxon>
        <taxon>Neoaves</taxon>
        <taxon>Columbimorphae</taxon>
        <taxon>Columbiformes</taxon>
        <taxon>Columbidae</taxon>
        <taxon>Pampusana</taxon>
    </lineage>
</organism>
<accession>A0A7L4FEG3</accession>
<comment type="subcellular location">
    <subcellularLocation>
        <location evidence="1">Nucleus</location>
    </subcellularLocation>
</comment>
<feature type="domain" description="C2H2-type" evidence="9">
    <location>
        <begin position="25"/>
        <end position="47"/>
    </location>
</feature>